<dbReference type="AlphaFoldDB" id="A0A836LM28"/>
<dbReference type="OrthoDB" id="243061at2759"/>
<accession>A0A836LM28</accession>
<dbReference type="InterPro" id="IPR027417">
    <property type="entry name" value="P-loop_NTPase"/>
</dbReference>
<reference evidence="1 2" key="1">
    <citation type="submission" date="2021-02" db="EMBL/GenBank/DDBJ databases">
        <title>Porcisia hertigi Genome sequencing and assembly.</title>
        <authorList>
            <person name="Almutairi H."/>
            <person name="Gatherer D."/>
        </authorList>
    </citation>
    <scope>NUCLEOTIDE SEQUENCE [LARGE SCALE GENOMIC DNA]</scope>
    <source>
        <strain evidence="1 2">C119</strain>
    </source>
</reference>
<evidence type="ECO:0000313" key="2">
    <source>
        <dbReference type="Proteomes" id="UP000674318"/>
    </source>
</evidence>
<keyword evidence="2" id="KW-1185">Reference proteome</keyword>
<organism evidence="1 2">
    <name type="scientific">Porcisia hertigi</name>
    <dbReference type="NCBI Taxonomy" id="2761500"/>
    <lineage>
        <taxon>Eukaryota</taxon>
        <taxon>Discoba</taxon>
        <taxon>Euglenozoa</taxon>
        <taxon>Kinetoplastea</taxon>
        <taxon>Metakinetoplastina</taxon>
        <taxon>Trypanosomatida</taxon>
        <taxon>Trypanosomatidae</taxon>
        <taxon>Leishmaniinae</taxon>
        <taxon>Porcisia</taxon>
    </lineage>
</organism>
<sequence>MRGRGCKRIAARSFQQWQKLDYNLFCDRQLPTPLHATLRLPVRRAAQTPSSSSCLATPASVDLQLETNSTAVLQWWRREYEPFLLDGDVGAQRTVGTAMATPHVLASARVSAHVGPPAPPLGYPEYVGMEAKQYTEGVVHSETYAYQHAATTGSVPAPPPGAPYLSPVKWIQQPLLNGFVAQRLTAHAGVTTGSLLDARSAARALGRQLPPFALSPFYAASDLLDRWCLFGEAAAVVPPIPSPSTAVLDGARQLQQPHDPAAHHLRIAELALGAALLSNFHAVWLNGAVLSHSGTGRSVVVVGPRRSGKTTLALHCISAAAMQTSGTASGESDVRLTAADHFFLAAGTPVRRMLDPAAAPPTSPTILACSLPHHVTVGIGAVLGTLRPNPDLAQAIGDLPPSLQTEAGLRAFLSNTDGVLWNMSKTFRVRLKDTQTPSSPHSSTRWDPVVVNALAGIVLLDWDVEELFNTSQTPVRSAVRRIPLHDGGVEELLTRGKDYMFHGHHLLRSVYDAPQDAPARLAEALTGELAAAPPQSDTDNTAPALHCIEGSVDFNLATQLVTSLLN</sequence>
<dbReference type="RefSeq" id="XP_067759884.1">
    <property type="nucleotide sequence ID" value="XM_067903684.1"/>
</dbReference>
<dbReference type="GeneID" id="94293761"/>
<dbReference type="Proteomes" id="UP000674318">
    <property type="component" value="Chromosome 3"/>
</dbReference>
<comment type="caution">
    <text evidence="1">The sequence shown here is derived from an EMBL/GenBank/DDBJ whole genome shotgun (WGS) entry which is preliminary data.</text>
</comment>
<gene>
    <name evidence="1" type="ORF">JKF63_07753</name>
</gene>
<protein>
    <submittedName>
        <fullName evidence="1">Uncharacterized protein</fullName>
    </submittedName>
</protein>
<dbReference type="KEGG" id="phet:94293761"/>
<name>A0A836LM28_9TRYP</name>
<dbReference type="EMBL" id="JAFJZO010000003">
    <property type="protein sequence ID" value="KAG5511928.1"/>
    <property type="molecule type" value="Genomic_DNA"/>
</dbReference>
<evidence type="ECO:0000313" key="1">
    <source>
        <dbReference type="EMBL" id="KAG5511928.1"/>
    </source>
</evidence>
<dbReference type="SUPFAM" id="SSF52540">
    <property type="entry name" value="P-loop containing nucleoside triphosphate hydrolases"/>
    <property type="match status" value="1"/>
</dbReference>
<proteinExistence type="predicted"/>